<organism evidence="1 2">
    <name type="scientific">Gossypium arboreum</name>
    <name type="common">Tree cotton</name>
    <name type="synonym">Gossypium nanking</name>
    <dbReference type="NCBI Taxonomy" id="29729"/>
    <lineage>
        <taxon>Eukaryota</taxon>
        <taxon>Viridiplantae</taxon>
        <taxon>Streptophyta</taxon>
        <taxon>Embryophyta</taxon>
        <taxon>Tracheophyta</taxon>
        <taxon>Spermatophyta</taxon>
        <taxon>Magnoliopsida</taxon>
        <taxon>eudicotyledons</taxon>
        <taxon>Gunneridae</taxon>
        <taxon>Pentapetalae</taxon>
        <taxon>rosids</taxon>
        <taxon>malvids</taxon>
        <taxon>Malvales</taxon>
        <taxon>Malvaceae</taxon>
        <taxon>Malvoideae</taxon>
        <taxon>Gossypium</taxon>
    </lineage>
</organism>
<name>A0A0B0MR21_GOSAR</name>
<dbReference type="EMBL" id="JRRC01188066">
    <property type="protein sequence ID" value="KHG01376.1"/>
    <property type="molecule type" value="Genomic_DNA"/>
</dbReference>
<protein>
    <submittedName>
        <fullName evidence="1">Uncharacterized protein</fullName>
    </submittedName>
</protein>
<dbReference type="AlphaFoldDB" id="A0A0B0MR21"/>
<reference evidence="2" key="1">
    <citation type="submission" date="2014-09" db="EMBL/GenBank/DDBJ databases">
        <authorList>
            <person name="Mudge J."/>
            <person name="Ramaraj T."/>
            <person name="Lindquist I.E."/>
            <person name="Bharti A.K."/>
            <person name="Sundararajan A."/>
            <person name="Cameron C.T."/>
            <person name="Woodward J.E."/>
            <person name="May G.D."/>
            <person name="Brubaker C."/>
            <person name="Broadhvest J."/>
            <person name="Wilkins T.A."/>
        </authorList>
    </citation>
    <scope>NUCLEOTIDE SEQUENCE</scope>
    <source>
        <strain evidence="2">cv. AKA8401</strain>
    </source>
</reference>
<proteinExistence type="predicted"/>
<evidence type="ECO:0000313" key="1">
    <source>
        <dbReference type="EMBL" id="KHG01376.1"/>
    </source>
</evidence>
<evidence type="ECO:0000313" key="2">
    <source>
        <dbReference type="Proteomes" id="UP000032142"/>
    </source>
</evidence>
<accession>A0A0B0MR21</accession>
<gene>
    <name evidence="1" type="ORF">F383_39228</name>
</gene>
<comment type="caution">
    <text evidence="1">The sequence shown here is derived from an EMBL/GenBank/DDBJ whole genome shotgun (WGS) entry which is preliminary data.</text>
</comment>
<keyword evidence="2" id="KW-1185">Reference proteome</keyword>
<dbReference type="Proteomes" id="UP000032142">
    <property type="component" value="Unassembled WGS sequence"/>
</dbReference>
<sequence>MICKNLFILYPIYIKRSPQPYLFFTVGEIYKD</sequence>